<sequence>MSLSYSSLRDSLRVGYAVLSHHPLFSFPVLEGLTVTSLLWAWIRITFQRDPTVLFSYELKECSNLPQVRNRVRPSSYSYGATLFQSLSVIPSVCS</sequence>
<reference evidence="1" key="1">
    <citation type="submission" date="2017-03" db="EMBL/GenBank/DDBJ databases">
        <title>The mitochondrial genome of the carnivorous plant Utricularia reniformis (Lentibulariaceae): structure, comparative analysis and evolutionary landmarks.</title>
        <authorList>
            <person name="Silva S.R."/>
            <person name="Alvarenga D.O."/>
            <person name="Michael T.P."/>
            <person name="Miranda V.F.O."/>
            <person name="Varani A.M."/>
        </authorList>
    </citation>
    <scope>NUCLEOTIDE SEQUENCE</scope>
</reference>
<evidence type="ECO:0000313" key="1">
    <source>
        <dbReference type="EMBL" id="ART30571.1"/>
    </source>
</evidence>
<name>A0A1Y0AZL3_9LAMI</name>
<dbReference type="AlphaFoldDB" id="A0A1Y0AZL3"/>
<geneLocation type="mitochondrion" evidence="1"/>
<dbReference type="EMBL" id="KY774314">
    <property type="protein sequence ID" value="ART30571.1"/>
    <property type="molecule type" value="Genomic_DNA"/>
</dbReference>
<accession>A0A1Y0AZL3</accession>
<organism evidence="1">
    <name type="scientific">Utricularia reniformis</name>
    <dbReference type="NCBI Taxonomy" id="192314"/>
    <lineage>
        <taxon>Eukaryota</taxon>
        <taxon>Viridiplantae</taxon>
        <taxon>Streptophyta</taxon>
        <taxon>Embryophyta</taxon>
        <taxon>Tracheophyta</taxon>
        <taxon>Spermatophyta</taxon>
        <taxon>Magnoliopsida</taxon>
        <taxon>eudicotyledons</taxon>
        <taxon>Gunneridae</taxon>
        <taxon>Pentapetalae</taxon>
        <taxon>asterids</taxon>
        <taxon>lamiids</taxon>
        <taxon>Lamiales</taxon>
        <taxon>Lentibulariaceae</taxon>
        <taxon>Utricularia</taxon>
    </lineage>
</organism>
<keyword evidence="1" id="KW-0496">Mitochondrion</keyword>
<protein>
    <submittedName>
        <fullName evidence="1">Uncharacterized protein</fullName>
    </submittedName>
</protein>
<gene>
    <name evidence="1" type="ORF">AEK19_MT0295</name>
</gene>
<proteinExistence type="predicted"/>